<evidence type="ECO:0000313" key="2">
    <source>
        <dbReference type="EMBL" id="KZV93260.1"/>
    </source>
</evidence>
<evidence type="ECO:0000313" key="3">
    <source>
        <dbReference type="Proteomes" id="UP000077266"/>
    </source>
</evidence>
<dbReference type="AlphaFoldDB" id="A0A165IDL0"/>
<evidence type="ECO:0000256" key="1">
    <source>
        <dbReference type="SAM" id="SignalP"/>
    </source>
</evidence>
<name>A0A165IDL0_EXIGL</name>
<keyword evidence="1" id="KW-0732">Signal</keyword>
<proteinExistence type="predicted"/>
<dbReference type="EMBL" id="KV425993">
    <property type="protein sequence ID" value="KZV93260.1"/>
    <property type="molecule type" value="Genomic_DNA"/>
</dbReference>
<organism evidence="2 3">
    <name type="scientific">Exidia glandulosa HHB12029</name>
    <dbReference type="NCBI Taxonomy" id="1314781"/>
    <lineage>
        <taxon>Eukaryota</taxon>
        <taxon>Fungi</taxon>
        <taxon>Dikarya</taxon>
        <taxon>Basidiomycota</taxon>
        <taxon>Agaricomycotina</taxon>
        <taxon>Agaricomycetes</taxon>
        <taxon>Auriculariales</taxon>
        <taxon>Exidiaceae</taxon>
        <taxon>Exidia</taxon>
    </lineage>
</organism>
<protein>
    <recommendedName>
        <fullName evidence="4">Extracellular membrane protein CFEM domain-containing protein</fullName>
    </recommendedName>
</protein>
<dbReference type="InParanoid" id="A0A165IDL0"/>
<sequence>MCAGTLLPALVVVLAGQALAAAFDSQFTLPFTKMSPACLQDKCDLVQSSLNCGSRAGCLCTMPFSTVLKTCLECLVDGPPTPDAVQPVQNLVDAYRVACADAGFNVERIAL</sequence>
<gene>
    <name evidence="2" type="ORF">EXIGLDRAFT_53024</name>
</gene>
<feature type="chain" id="PRO_5007859206" description="Extracellular membrane protein CFEM domain-containing protein" evidence="1">
    <location>
        <begin position="23"/>
        <end position="111"/>
    </location>
</feature>
<feature type="signal peptide" evidence="1">
    <location>
        <begin position="1"/>
        <end position="22"/>
    </location>
</feature>
<reference evidence="2 3" key="1">
    <citation type="journal article" date="2016" name="Mol. Biol. Evol.">
        <title>Comparative Genomics of Early-Diverging Mushroom-Forming Fungi Provides Insights into the Origins of Lignocellulose Decay Capabilities.</title>
        <authorList>
            <person name="Nagy L.G."/>
            <person name="Riley R."/>
            <person name="Tritt A."/>
            <person name="Adam C."/>
            <person name="Daum C."/>
            <person name="Floudas D."/>
            <person name="Sun H."/>
            <person name="Yadav J.S."/>
            <person name="Pangilinan J."/>
            <person name="Larsson K.H."/>
            <person name="Matsuura K."/>
            <person name="Barry K."/>
            <person name="Labutti K."/>
            <person name="Kuo R."/>
            <person name="Ohm R.A."/>
            <person name="Bhattacharya S.S."/>
            <person name="Shirouzu T."/>
            <person name="Yoshinaga Y."/>
            <person name="Martin F.M."/>
            <person name="Grigoriev I.V."/>
            <person name="Hibbett D.S."/>
        </authorList>
    </citation>
    <scope>NUCLEOTIDE SEQUENCE [LARGE SCALE GENOMIC DNA]</scope>
    <source>
        <strain evidence="2 3">HHB12029</strain>
    </source>
</reference>
<accession>A0A165IDL0</accession>
<dbReference type="Proteomes" id="UP000077266">
    <property type="component" value="Unassembled WGS sequence"/>
</dbReference>
<keyword evidence="3" id="KW-1185">Reference proteome</keyword>
<evidence type="ECO:0008006" key="4">
    <source>
        <dbReference type="Google" id="ProtNLM"/>
    </source>
</evidence>